<dbReference type="AlphaFoldDB" id="I6ZET1"/>
<keyword evidence="2" id="KW-1185">Reference proteome</keyword>
<dbReference type="EMBL" id="CP003703">
    <property type="protein sequence ID" value="AFN65107.1"/>
    <property type="molecule type" value="Genomic_DNA"/>
</dbReference>
<gene>
    <name evidence="1" type="ordered locus">WEN_01560</name>
</gene>
<evidence type="ECO:0000313" key="1">
    <source>
        <dbReference type="EMBL" id="AFN65107.1"/>
    </source>
</evidence>
<evidence type="ECO:0000313" key="2">
    <source>
        <dbReference type="Proteomes" id="UP000009005"/>
    </source>
</evidence>
<dbReference type="RefSeq" id="WP_014849817.1">
    <property type="nucleotide sequence ID" value="NC_018149.1"/>
</dbReference>
<accession>I6ZET1</accession>
<dbReference type="PATRIC" id="fig|1197325.3.peg.339"/>
<sequence length="203" mass="23262">MPPPLVQNLHRTLSKTTTNLSKEGIQCFQVISGNEVEKEDEASNTQRSRGTSAYVLTCLKKQSSSTVGQSVAIEDDFDFYYYNSKEFSDHIFPISTVQMSVYGDGVITIKLFWKNFGFFENRVTMRGNRDIEKIPWVNKEGEEVPFATFLLKDKNEKFCQKTELTSWNLGAYGNQSHIQCSLGEGQPPLIWREFKFTNQASRQ</sequence>
<reference evidence="1 2" key="1">
    <citation type="journal article" date="2012" name="J. Bacteriol.">
        <title>Complete genome sequence of Mycoplasma wenyonii strain Massachusetts.</title>
        <authorList>
            <person name="Dos Santos A.P."/>
            <person name="Guimaraes A.M."/>
            <person name="do Nascimento N.C."/>
            <person name="Sanmiguel P.J."/>
            <person name="Messick J.B."/>
        </authorList>
    </citation>
    <scope>NUCLEOTIDE SEQUENCE [LARGE SCALE GENOMIC DNA]</scope>
    <source>
        <strain evidence="1 2">Massachusetts</strain>
    </source>
</reference>
<proteinExistence type="predicted"/>
<dbReference type="HOGENOM" id="CLU_1271165_0_0_14"/>
<organism evidence="1 2">
    <name type="scientific">Mycoplasma wenyonii (strain Massachusetts)</name>
    <name type="common">Eperythrozoon wenyonii</name>
    <dbReference type="NCBI Taxonomy" id="1197325"/>
    <lineage>
        <taxon>Bacteria</taxon>
        <taxon>Bacillati</taxon>
        <taxon>Mycoplasmatota</taxon>
        <taxon>Mollicutes</taxon>
        <taxon>Mycoplasmataceae</taxon>
        <taxon>Mycoplasma</taxon>
    </lineage>
</organism>
<name>I6ZET1_MYCWM</name>
<dbReference type="Proteomes" id="UP000009005">
    <property type="component" value="Chromosome"/>
</dbReference>
<dbReference type="KEGG" id="mwe:WEN_01560"/>
<protein>
    <submittedName>
        <fullName evidence="1">Uncharacterized protein</fullName>
    </submittedName>
</protein>